<dbReference type="CDD" id="cd10422">
    <property type="entry name" value="RNase_Ire1"/>
    <property type="match status" value="1"/>
</dbReference>
<feature type="transmembrane region" description="Helical" evidence="20">
    <location>
        <begin position="1560"/>
        <end position="1578"/>
    </location>
</feature>
<gene>
    <name evidence="24" type="ORF">GHT06_007888</name>
</gene>
<accession>A0AAD5Q279</accession>
<reference evidence="24 25" key="1">
    <citation type="submission" date="2022-05" db="EMBL/GenBank/DDBJ databases">
        <title>A multi-omics perspective on studying reproductive biology in Daphnia sinensis.</title>
        <authorList>
            <person name="Jia J."/>
        </authorList>
    </citation>
    <scope>NUCLEOTIDE SEQUENCE [LARGE SCALE GENOMIC DNA]</scope>
    <source>
        <strain evidence="24 25">WSL</strain>
    </source>
</reference>
<dbReference type="Gene3D" id="3.30.200.20">
    <property type="entry name" value="Phosphorylase Kinase, domain 1"/>
    <property type="match status" value="1"/>
</dbReference>
<dbReference type="GO" id="GO:1990604">
    <property type="term" value="C:IRE1-TRAF2-ASK1 complex"/>
    <property type="evidence" value="ECO:0007669"/>
    <property type="project" value="TreeGrafter"/>
</dbReference>
<dbReference type="InterPro" id="IPR033640">
    <property type="entry name" value="FAR_C"/>
</dbReference>
<evidence type="ECO:0000256" key="3">
    <source>
        <dbReference type="ARBA" id="ARBA00012513"/>
    </source>
</evidence>
<keyword evidence="13" id="KW-0067">ATP-binding</keyword>
<dbReference type="GO" id="GO:0080090">
    <property type="term" value="P:regulation of primary metabolic process"/>
    <property type="evidence" value="ECO:0007669"/>
    <property type="project" value="UniProtKB-ARBA"/>
</dbReference>
<keyword evidence="10" id="KW-0418">Kinase</keyword>
<evidence type="ECO:0000256" key="16">
    <source>
        <dbReference type="ARBA" id="ARBA00023268"/>
    </source>
</evidence>
<evidence type="ECO:0000259" key="22">
    <source>
        <dbReference type="PROSITE" id="PS50011"/>
    </source>
</evidence>
<dbReference type="InterPro" id="IPR018391">
    <property type="entry name" value="PQQ_b-propeller_rpt"/>
</dbReference>
<feature type="region of interest" description="Disordered" evidence="19">
    <location>
        <begin position="950"/>
        <end position="1007"/>
    </location>
</feature>
<dbReference type="SUPFAM" id="SSF51735">
    <property type="entry name" value="NAD(P)-binding Rossmann-fold domains"/>
    <property type="match status" value="1"/>
</dbReference>
<dbReference type="GO" id="GO:0005524">
    <property type="term" value="F:ATP binding"/>
    <property type="evidence" value="ECO:0007669"/>
    <property type="project" value="UniProtKB-KW"/>
</dbReference>
<dbReference type="InterPro" id="IPR000719">
    <property type="entry name" value="Prot_kinase_dom"/>
</dbReference>
<keyword evidence="4" id="KW-0723">Serine/threonine-protein kinase</keyword>
<dbReference type="FunFam" id="1.20.1440.180:FF:000001">
    <property type="entry name" value="Serine/threonine-protein kinase/endoribonuclease IRE1"/>
    <property type="match status" value="1"/>
</dbReference>
<feature type="compositionally biased region" description="Acidic residues" evidence="19">
    <location>
        <begin position="955"/>
        <end position="972"/>
    </location>
</feature>
<feature type="chain" id="PRO_5041959213" description="non-specific serine/threonine protein kinase" evidence="21">
    <location>
        <begin position="23"/>
        <end position="1579"/>
    </location>
</feature>
<keyword evidence="15 20" id="KW-0472">Membrane</keyword>
<dbReference type="PROSITE" id="PS51392">
    <property type="entry name" value="KEN"/>
    <property type="match status" value="1"/>
</dbReference>
<evidence type="ECO:0000256" key="6">
    <source>
        <dbReference type="ARBA" id="ARBA00022679"/>
    </source>
</evidence>
<dbReference type="PROSITE" id="PS50011">
    <property type="entry name" value="PROTEIN_KINASE_DOM"/>
    <property type="match status" value="1"/>
</dbReference>
<dbReference type="Gene3D" id="2.130.10.10">
    <property type="entry name" value="YVTN repeat-like/Quinoprotein amine dehydrogenase"/>
    <property type="match status" value="1"/>
</dbReference>
<evidence type="ECO:0000256" key="10">
    <source>
        <dbReference type="ARBA" id="ARBA00022777"/>
    </source>
</evidence>
<dbReference type="FunFam" id="1.10.510.10:FF:001667">
    <property type="entry name" value="Serine/threonine-protein kinase/endoribonuclease IRE1"/>
    <property type="match status" value="1"/>
</dbReference>
<dbReference type="Pfam" id="PF06479">
    <property type="entry name" value="Ribonuc_2-5A"/>
    <property type="match status" value="1"/>
</dbReference>
<evidence type="ECO:0000256" key="2">
    <source>
        <dbReference type="ARBA" id="ARBA00004115"/>
    </source>
</evidence>
<evidence type="ECO:0000259" key="23">
    <source>
        <dbReference type="PROSITE" id="PS51392"/>
    </source>
</evidence>
<evidence type="ECO:0000256" key="4">
    <source>
        <dbReference type="ARBA" id="ARBA00022527"/>
    </source>
</evidence>
<keyword evidence="14 20" id="KW-1133">Transmembrane helix</keyword>
<comment type="caution">
    <text evidence="24">The sequence shown here is derived from an EMBL/GenBank/DDBJ whole genome shotgun (WGS) entry which is preliminary data.</text>
</comment>
<feature type="region of interest" description="Disordered" evidence="19">
    <location>
        <begin position="417"/>
        <end position="437"/>
    </location>
</feature>
<dbReference type="InterPro" id="IPR045133">
    <property type="entry name" value="IRE1/2-like"/>
</dbReference>
<dbReference type="GO" id="GO:0070059">
    <property type="term" value="P:intrinsic apoptotic signaling pathway in response to endoplasmic reticulum stress"/>
    <property type="evidence" value="ECO:0007669"/>
    <property type="project" value="TreeGrafter"/>
</dbReference>
<dbReference type="SMART" id="SM00220">
    <property type="entry name" value="S_TKc"/>
    <property type="match status" value="1"/>
</dbReference>
<dbReference type="Pfam" id="PF07993">
    <property type="entry name" value="NAD_binding_4"/>
    <property type="match status" value="1"/>
</dbReference>
<dbReference type="InterPro" id="IPR008271">
    <property type="entry name" value="Ser/Thr_kinase_AS"/>
</dbReference>
<feature type="compositionally biased region" description="Low complexity" evidence="19">
    <location>
        <begin position="353"/>
        <end position="363"/>
    </location>
</feature>
<dbReference type="FunFam" id="3.30.200.20:FF:000077">
    <property type="entry name" value="Putative Serine/threonine-protein kinase/endoribonuclease IRE1"/>
    <property type="match status" value="1"/>
</dbReference>
<protein>
    <recommendedName>
        <fullName evidence="3">non-specific serine/threonine protein kinase</fullName>
        <ecNumber evidence="3">2.7.11.1</ecNumber>
    </recommendedName>
</protein>
<keyword evidence="9" id="KW-0547">Nucleotide-binding</keyword>
<feature type="transmembrane region" description="Helical" evidence="20">
    <location>
        <begin position="451"/>
        <end position="472"/>
    </location>
</feature>
<keyword evidence="7 20" id="KW-0812">Transmembrane</keyword>
<evidence type="ECO:0000256" key="11">
    <source>
        <dbReference type="ARBA" id="ARBA00022801"/>
    </source>
</evidence>
<dbReference type="InterPro" id="IPR011047">
    <property type="entry name" value="Quinoprotein_ADH-like_sf"/>
</dbReference>
<dbReference type="Pfam" id="PF03015">
    <property type="entry name" value="Sterile"/>
    <property type="match status" value="1"/>
</dbReference>
<feature type="region of interest" description="Disordered" evidence="19">
    <location>
        <begin position="345"/>
        <end position="368"/>
    </location>
</feature>
<keyword evidence="12" id="KW-0256">Endoplasmic reticulum</keyword>
<comment type="catalytic activity">
    <reaction evidence="17">
        <text>L-threonyl-[protein] + ATP = O-phospho-L-threonyl-[protein] + ADP + H(+)</text>
        <dbReference type="Rhea" id="RHEA:46608"/>
        <dbReference type="Rhea" id="RHEA-COMP:11060"/>
        <dbReference type="Rhea" id="RHEA-COMP:11605"/>
        <dbReference type="ChEBI" id="CHEBI:15378"/>
        <dbReference type="ChEBI" id="CHEBI:30013"/>
        <dbReference type="ChEBI" id="CHEBI:30616"/>
        <dbReference type="ChEBI" id="CHEBI:61977"/>
        <dbReference type="ChEBI" id="CHEBI:456216"/>
        <dbReference type="EC" id="2.7.11.1"/>
    </reaction>
</comment>
<dbReference type="PROSITE" id="PS00108">
    <property type="entry name" value="PROTEIN_KINASE_ST"/>
    <property type="match status" value="1"/>
</dbReference>
<organism evidence="24 25">
    <name type="scientific">Daphnia sinensis</name>
    <dbReference type="NCBI Taxonomy" id="1820382"/>
    <lineage>
        <taxon>Eukaryota</taxon>
        <taxon>Metazoa</taxon>
        <taxon>Ecdysozoa</taxon>
        <taxon>Arthropoda</taxon>
        <taxon>Crustacea</taxon>
        <taxon>Branchiopoda</taxon>
        <taxon>Diplostraca</taxon>
        <taxon>Cladocera</taxon>
        <taxon>Anomopoda</taxon>
        <taxon>Daphniidae</taxon>
        <taxon>Daphnia</taxon>
        <taxon>Daphnia similis group</taxon>
    </lineage>
</organism>
<comment type="catalytic activity">
    <reaction evidence="18">
        <text>L-seryl-[protein] + ATP = O-phospho-L-seryl-[protein] + ADP + H(+)</text>
        <dbReference type="Rhea" id="RHEA:17989"/>
        <dbReference type="Rhea" id="RHEA-COMP:9863"/>
        <dbReference type="Rhea" id="RHEA-COMP:11604"/>
        <dbReference type="ChEBI" id="CHEBI:15378"/>
        <dbReference type="ChEBI" id="CHEBI:29999"/>
        <dbReference type="ChEBI" id="CHEBI:30616"/>
        <dbReference type="ChEBI" id="CHEBI:83421"/>
        <dbReference type="ChEBI" id="CHEBI:456216"/>
        <dbReference type="EC" id="2.7.11.1"/>
    </reaction>
</comment>
<dbReference type="GO" id="GO:0006397">
    <property type="term" value="P:mRNA processing"/>
    <property type="evidence" value="ECO:0007669"/>
    <property type="project" value="InterPro"/>
</dbReference>
<evidence type="ECO:0000256" key="19">
    <source>
        <dbReference type="SAM" id="MobiDB-lite"/>
    </source>
</evidence>
<proteinExistence type="predicted"/>
<dbReference type="SMART" id="SM00580">
    <property type="entry name" value="PUG"/>
    <property type="match status" value="1"/>
</dbReference>
<dbReference type="GO" id="GO:0004674">
    <property type="term" value="F:protein serine/threonine kinase activity"/>
    <property type="evidence" value="ECO:0007669"/>
    <property type="project" value="UniProtKB-KW"/>
</dbReference>
<dbReference type="PANTHER" id="PTHR13954:SF6">
    <property type="entry name" value="NON-SPECIFIC SERINE_THREONINE PROTEIN KINASE"/>
    <property type="match status" value="1"/>
</dbReference>
<feature type="compositionally biased region" description="Basic and acidic residues" evidence="19">
    <location>
        <begin position="418"/>
        <end position="436"/>
    </location>
</feature>
<dbReference type="GO" id="GO:0036498">
    <property type="term" value="P:IRE1-mediated unfolded protein response"/>
    <property type="evidence" value="ECO:0007669"/>
    <property type="project" value="TreeGrafter"/>
</dbReference>
<evidence type="ECO:0000256" key="9">
    <source>
        <dbReference type="ARBA" id="ARBA00022741"/>
    </source>
</evidence>
<dbReference type="CDD" id="cd09071">
    <property type="entry name" value="FAR_C"/>
    <property type="match status" value="1"/>
</dbReference>
<dbReference type="GO" id="GO:0004521">
    <property type="term" value="F:RNA endonuclease activity"/>
    <property type="evidence" value="ECO:0007669"/>
    <property type="project" value="InterPro"/>
</dbReference>
<evidence type="ECO:0000256" key="18">
    <source>
        <dbReference type="ARBA" id="ARBA00048679"/>
    </source>
</evidence>
<feature type="domain" description="Protein kinase" evidence="22">
    <location>
        <begin position="517"/>
        <end position="773"/>
    </location>
</feature>
<dbReference type="InterPro" id="IPR036291">
    <property type="entry name" value="NAD(P)-bd_dom_sf"/>
</dbReference>
<sequence length="1579" mass="179644">MARWKLFWFVSFIVYHNYQVGCENQSGRLVEEDPIDTPREILGSKFIRDDLLVLVSTLEGNLIAINKRTGVVKWMLEDEPVIKLSKELSKTFNLLPDPKDGSLYMLGNSGTEALTKLPFTIPELVSASPSQSSDGMLYMGKKLDTWFVIDPLTGEKQEVLSFEGLEAACPHNKPLGPSIFIGRTEYSLILLDSRTRERHWNVTYFDYTSSTLGQQDPQEYDLAHFTTSSTGKILTLDRHSGDLLWQNDFNSPIVGMYSLIHDVSNPYDSIGLMPIPFTSLSTDTLKNLASKLRETSEQDRRITGDTKLFQALYIGQYKHGLYAFPSLVDDRTTFVASQTGRLLLEGPDRSTEATETSSGTSSGVKSPISVNLRLPSDMKIGWADHDNTFNNPKPPLTLFGHYKVPESGRLNPALQIAEEDHSKSDPDRTGGKRTDGETVDEDLPSLFGFSVLYGIAAFAPILVVFAFSLGVFRGSVWKSFEKESQRDASFSPKQENIQFSTAVELKNGFVQVGKMLFNPAEILGKGCDGTFVYKGLYDSRDVAVKRLLPECFMVADREVALLRESDAHPNVIRYFCTEQDRQFKYIALELCEATLQDYVEGRYASIPIDGVTILRHATAGLAHLHSLDIVHRDIKPPNVLISTPNAKGEIRAMISDFGLCKKLKIGRMSFSRRSGVAGTEGWIAPEMMIEENAKRTTCAVDIFSLGLVYFYVLSKGKHPFGDVLRRQANILGGDYDLSVLLSNVSAHTLIEKMLSTDPLERPPARAILKHPIFWAKEKVLAFFQDVSDRVEKDSTESVVLQSLERAAHDVVRGSWRTHLEDVVMEDLRRHRTYQGRSVRDLLRALRNKKNHYREVSEEVRRIMGRNPEEYCDYWTSRFPKLLMHSWYAMHCVKNEHIFSRYYDKQYDFIQKYIVWPTPKPKTDFHRALETAFPVYDPLFPKLKLLPESPVATKVEDDDNVPESWDMEIEEPGNADTAPKETETAGKADSEEVKEAQLSRTNQETHMSTNLVAAEAVPLHENDIDDNIVLSPGGQWGLLNDRTSNVLRAQGREAADFAPRVAAWSLPTRSQQWEFSEITHHGRKKQKSLHRRKNKKHSSIVEFYKGRSVFITGATGFMGKVLVEKLLRSCPGIERIYLLMRPSKGQSVEYRLQELINNQIFDEVRRQQPNVMTKVTAVKGDVTFPGYGLSPSDLRLLTENVSVVFNSAATIKFDEELKAALEMNVKGPMQLLEICRQMKRLEAFVHVSTAFNNLDREEMREEVYHSKINPVKLIELLDSLEDSVVKSIAKELLGNCPNTYTYTKALAEQLLEQQCGSVPLTIVRPSIEPIPGWIDNLNGPSGFIVGVGKGLLRTAITDCNLVGDMIPVDIAINMMIAAGWKSAVGGMQQDNEAKVYNCVTGSHNPVTWRMFNQYGMAAWKEYPTKDMAWYPSINYHTRQLPYKLEQALYHYLPAYFFDFVARVIGKKPIMVNLYNKIHRALTCLDFYVVREWKFVSNNPIQLLEEMSPDDRRVFNFDVREINWESYVTNYILGCRRFLLKDNIQTLPIAKRNLNRLYWLRILLRFILLVVLGFIFYKFFF</sequence>
<dbReference type="InterPro" id="IPR010513">
    <property type="entry name" value="KEN_dom"/>
</dbReference>
<evidence type="ECO:0000256" key="12">
    <source>
        <dbReference type="ARBA" id="ARBA00022824"/>
    </source>
</evidence>
<keyword evidence="6" id="KW-0808">Transferase</keyword>
<dbReference type="SUPFAM" id="SSF50998">
    <property type="entry name" value="Quinoprotein alcohol dehydrogenase-like"/>
    <property type="match status" value="1"/>
</dbReference>
<dbReference type="GO" id="GO:0016787">
    <property type="term" value="F:hydrolase activity"/>
    <property type="evidence" value="ECO:0007669"/>
    <property type="project" value="UniProtKB-KW"/>
</dbReference>
<evidence type="ECO:0000256" key="21">
    <source>
        <dbReference type="SAM" id="SignalP"/>
    </source>
</evidence>
<dbReference type="Gene3D" id="1.20.1440.180">
    <property type="entry name" value="KEN domain"/>
    <property type="match status" value="1"/>
</dbReference>
<evidence type="ECO:0000256" key="5">
    <source>
        <dbReference type="ARBA" id="ARBA00022553"/>
    </source>
</evidence>
<evidence type="ECO:0000256" key="20">
    <source>
        <dbReference type="SAM" id="Phobius"/>
    </source>
</evidence>
<evidence type="ECO:0000256" key="7">
    <source>
        <dbReference type="ARBA" id="ARBA00022692"/>
    </source>
</evidence>
<comment type="cofactor">
    <cofactor evidence="1">
        <name>Mg(2+)</name>
        <dbReference type="ChEBI" id="CHEBI:18420"/>
    </cofactor>
</comment>
<dbReference type="GO" id="GO:0051082">
    <property type="term" value="F:unfolded protein binding"/>
    <property type="evidence" value="ECO:0007669"/>
    <property type="project" value="TreeGrafter"/>
</dbReference>
<dbReference type="InterPro" id="IPR011009">
    <property type="entry name" value="Kinase-like_dom_sf"/>
</dbReference>
<dbReference type="SMART" id="SM00564">
    <property type="entry name" value="PQQ"/>
    <property type="match status" value="4"/>
</dbReference>
<feature type="compositionally biased region" description="Basic and acidic residues" evidence="19">
    <location>
        <begin position="977"/>
        <end position="996"/>
    </location>
</feature>
<dbReference type="FunFam" id="3.40.50.720:FF:000370">
    <property type="entry name" value="Fatty acyl-CoA reductase"/>
    <property type="match status" value="1"/>
</dbReference>
<keyword evidence="25" id="KW-1185">Reference proteome</keyword>
<evidence type="ECO:0000313" key="24">
    <source>
        <dbReference type="EMBL" id="KAI9564150.1"/>
    </source>
</evidence>
<dbReference type="PANTHER" id="PTHR13954">
    <property type="entry name" value="IRE1-RELATED"/>
    <property type="match status" value="1"/>
</dbReference>
<dbReference type="GO" id="GO:0010468">
    <property type="term" value="P:regulation of gene expression"/>
    <property type="evidence" value="ECO:0007669"/>
    <property type="project" value="UniProtKB-ARBA"/>
</dbReference>
<dbReference type="Gene3D" id="1.10.510.10">
    <property type="entry name" value="Transferase(Phosphotransferase) domain 1"/>
    <property type="match status" value="1"/>
</dbReference>
<keyword evidence="11" id="KW-0378">Hydrolase</keyword>
<dbReference type="CDD" id="cd05236">
    <property type="entry name" value="FAR-N_SDR_e"/>
    <property type="match status" value="1"/>
</dbReference>
<feature type="domain" description="KEN" evidence="23">
    <location>
        <begin position="776"/>
        <end position="904"/>
    </location>
</feature>
<evidence type="ECO:0000256" key="15">
    <source>
        <dbReference type="ARBA" id="ARBA00023136"/>
    </source>
</evidence>
<evidence type="ECO:0000256" key="1">
    <source>
        <dbReference type="ARBA" id="ARBA00001946"/>
    </source>
</evidence>
<keyword evidence="8 21" id="KW-0732">Signal</keyword>
<dbReference type="Proteomes" id="UP000820818">
    <property type="component" value="Linkage Group LG1"/>
</dbReference>
<comment type="subcellular location">
    <subcellularLocation>
        <location evidence="2">Endoplasmic reticulum membrane</location>
        <topology evidence="2">Single-pass type I membrane protein</topology>
    </subcellularLocation>
</comment>
<dbReference type="InterPro" id="IPR013120">
    <property type="entry name" value="FAR_NAD-bd"/>
</dbReference>
<dbReference type="EMBL" id="WJBH02000001">
    <property type="protein sequence ID" value="KAI9564150.1"/>
    <property type="molecule type" value="Genomic_DNA"/>
</dbReference>
<dbReference type="Gene3D" id="3.40.50.720">
    <property type="entry name" value="NAD(P)-binding Rossmann-like Domain"/>
    <property type="match status" value="1"/>
</dbReference>
<evidence type="ECO:0000256" key="14">
    <source>
        <dbReference type="ARBA" id="ARBA00022989"/>
    </source>
</evidence>
<dbReference type="EC" id="2.7.11.1" evidence="3"/>
<keyword evidence="16" id="KW-0511">Multifunctional enzyme</keyword>
<name>A0AAD5Q279_9CRUS</name>
<dbReference type="InterPro" id="IPR015943">
    <property type="entry name" value="WD40/YVTN_repeat-like_dom_sf"/>
</dbReference>
<dbReference type="CDD" id="cd13982">
    <property type="entry name" value="STKc_IRE1"/>
    <property type="match status" value="1"/>
</dbReference>
<evidence type="ECO:0000256" key="17">
    <source>
        <dbReference type="ARBA" id="ARBA00047899"/>
    </source>
</evidence>
<evidence type="ECO:0000256" key="13">
    <source>
        <dbReference type="ARBA" id="ARBA00022840"/>
    </source>
</evidence>
<dbReference type="Pfam" id="PF00069">
    <property type="entry name" value="Pkinase"/>
    <property type="match status" value="1"/>
</dbReference>
<feature type="compositionally biased region" description="Polar residues" evidence="19">
    <location>
        <begin position="997"/>
        <end position="1007"/>
    </location>
</feature>
<keyword evidence="5" id="KW-0597">Phosphoprotein</keyword>
<dbReference type="CDD" id="cd09769">
    <property type="entry name" value="Luminal_IRE1"/>
    <property type="match status" value="1"/>
</dbReference>
<feature type="signal peptide" evidence="21">
    <location>
        <begin position="1"/>
        <end position="22"/>
    </location>
</feature>
<evidence type="ECO:0000313" key="25">
    <source>
        <dbReference type="Proteomes" id="UP000820818"/>
    </source>
</evidence>
<dbReference type="SUPFAM" id="SSF56112">
    <property type="entry name" value="Protein kinase-like (PK-like)"/>
    <property type="match status" value="1"/>
</dbReference>
<dbReference type="InterPro" id="IPR038357">
    <property type="entry name" value="KEN_sf"/>
</dbReference>
<evidence type="ECO:0000256" key="8">
    <source>
        <dbReference type="ARBA" id="ARBA00022729"/>
    </source>
</evidence>